<evidence type="ECO:0000256" key="2">
    <source>
        <dbReference type="SAM" id="Phobius"/>
    </source>
</evidence>
<comment type="caution">
    <text evidence="4">The sequence shown here is derived from an EMBL/GenBank/DDBJ whole genome shotgun (WGS) entry which is preliminary data.</text>
</comment>
<keyword evidence="5" id="KW-1185">Reference proteome</keyword>
<dbReference type="Pfam" id="PF24840">
    <property type="entry name" value="NTF2_SigF"/>
    <property type="match status" value="1"/>
</dbReference>
<dbReference type="OrthoDB" id="2344312at2759"/>
<protein>
    <recommendedName>
        <fullName evidence="3">SigF-like NTF2-like domain-containing protein</fullName>
    </recommendedName>
</protein>
<keyword evidence="2" id="KW-0472">Membrane</keyword>
<evidence type="ECO:0000313" key="4">
    <source>
        <dbReference type="EMBL" id="CAI4210729.1"/>
    </source>
</evidence>
<feature type="domain" description="SigF-like NTF2-like" evidence="3">
    <location>
        <begin position="198"/>
        <end position="305"/>
    </location>
</feature>
<evidence type="ECO:0000256" key="1">
    <source>
        <dbReference type="SAM" id="MobiDB-lite"/>
    </source>
</evidence>
<gene>
    <name evidence="4" type="ORF">PPNO1_LOCUS529</name>
</gene>
<reference evidence="4" key="1">
    <citation type="submission" date="2022-11" db="EMBL/GenBank/DDBJ databases">
        <authorList>
            <person name="Scott C."/>
            <person name="Bruce N."/>
        </authorList>
    </citation>
    <scope>NUCLEOTIDE SEQUENCE</scope>
</reference>
<dbReference type="AlphaFoldDB" id="A0A9P1M7K4"/>
<name>A0A9P1M7K4_9PEZI</name>
<evidence type="ECO:0000259" key="3">
    <source>
        <dbReference type="Pfam" id="PF24840"/>
    </source>
</evidence>
<dbReference type="EMBL" id="CALLCH030000001">
    <property type="protein sequence ID" value="CAI4210729.1"/>
    <property type="molecule type" value="Genomic_DNA"/>
</dbReference>
<dbReference type="Proteomes" id="UP000838763">
    <property type="component" value="Unassembled WGS sequence"/>
</dbReference>
<feature type="transmembrane region" description="Helical" evidence="2">
    <location>
        <begin position="346"/>
        <end position="375"/>
    </location>
</feature>
<evidence type="ECO:0000313" key="5">
    <source>
        <dbReference type="Proteomes" id="UP000838763"/>
    </source>
</evidence>
<dbReference type="PANTHER" id="PTHR35393:SF1">
    <property type="entry name" value="SNOAL-LIKE DOMAIN-CONTAINING PROTEIN"/>
    <property type="match status" value="1"/>
</dbReference>
<accession>A0A9P1M7K4</accession>
<proteinExistence type="predicted"/>
<keyword evidence="2" id="KW-0812">Transmembrane</keyword>
<keyword evidence="2" id="KW-1133">Transmembrane helix</keyword>
<organism evidence="4 5">
    <name type="scientific">Parascedosporium putredinis</name>
    <dbReference type="NCBI Taxonomy" id="1442378"/>
    <lineage>
        <taxon>Eukaryota</taxon>
        <taxon>Fungi</taxon>
        <taxon>Dikarya</taxon>
        <taxon>Ascomycota</taxon>
        <taxon>Pezizomycotina</taxon>
        <taxon>Sordariomycetes</taxon>
        <taxon>Hypocreomycetidae</taxon>
        <taxon>Microascales</taxon>
        <taxon>Microascaceae</taxon>
        <taxon>Parascedosporium</taxon>
    </lineage>
</organism>
<sequence length="398" mass="44268">MPAVTLQIARPAIALLAGRATDDATGSVPSSYGAQNSSPHPGVVAGIVLGSIAGFLIVIFVVYTCLNIAPRWATRGLRVRETVEVRMRDGGEGRRHTSRGPGPMIVDAEPPESDSEIYVERRRRRTREAPRTVSTVSDDDEIVVVEEDLLPPRRSKLMLETVLRRSQKLASGYYILLHHGPSSQGHPLPYQKFAFGLPEDQRDAFNNYFLPASSFVHPLIRVPSFTDVQVPYLGTVNSRYVTRLLYRLRAMLLSVSDFSIESAVYDQKTATLTAHISEKLHPKFIPFHSPTVHSTLIFRLSQRTLDSDGNFLPPCDPESPDAQGGRTRLFISEHERVMQPTEVLKIAIPLVGSAVWSSVQFFITLWLLLLASVFVPIARLMPETVIKNGDPVVIRKTK</sequence>
<feature type="region of interest" description="Disordered" evidence="1">
    <location>
        <begin position="88"/>
        <end position="115"/>
    </location>
</feature>
<dbReference type="PANTHER" id="PTHR35393">
    <property type="entry name" value="CHROMOSOME 1, WHOLE GENOME SHOTGUN SEQUENCE"/>
    <property type="match status" value="1"/>
</dbReference>
<dbReference type="InterPro" id="IPR057514">
    <property type="entry name" value="NTF2_SigF"/>
</dbReference>
<feature type="transmembrane region" description="Helical" evidence="2">
    <location>
        <begin position="44"/>
        <end position="66"/>
    </location>
</feature>